<dbReference type="InterPro" id="IPR036383">
    <property type="entry name" value="TSP1_rpt_sf"/>
</dbReference>
<organism evidence="6 7">
    <name type="scientific">Trichogramma kaykai</name>
    <dbReference type="NCBI Taxonomy" id="54128"/>
    <lineage>
        <taxon>Eukaryota</taxon>
        <taxon>Metazoa</taxon>
        <taxon>Ecdysozoa</taxon>
        <taxon>Arthropoda</taxon>
        <taxon>Hexapoda</taxon>
        <taxon>Insecta</taxon>
        <taxon>Pterygota</taxon>
        <taxon>Neoptera</taxon>
        <taxon>Endopterygota</taxon>
        <taxon>Hymenoptera</taxon>
        <taxon>Apocrita</taxon>
        <taxon>Proctotrupomorpha</taxon>
        <taxon>Chalcidoidea</taxon>
        <taxon>Trichogrammatidae</taxon>
        <taxon>Trichogramma</taxon>
    </lineage>
</organism>
<sequence>MQWCVNGSCEPIDRARYDPKPLLARGSAENTWSSWSECSRTCGVAVQHRHRRCDADCKNAREFRICRDQPECEDRIDLRARQCLRFVDNVADSTKKSSYYQARNQSSGNAWIPHVPQQDTPSCRLVCYNRDSGEILHTGLNVEDGTPCSYDSSDVCIDGICRPMGCDRVLGSGRKRDACGRCAGDNSTCEAIADKFQRKLRRETTRLAVIPKFAYNIKIVVTILLVDSIPHEGNMKILIRDSRRKRHEISNFDSEGRAPIMVIEGAAFRIERLEEKYVLWSRGPTSSEIVVSLSTVKSIIRGGASISTSSQFTIERGKLSISRGKYSWFPDSAEACSAQCGGGTRKRHLVCRDTVKRELVSRRRCLLIAKPPNYTEIESCNTHSCEYMWIAGSWERCTYKLGNTCASSGIQQRSLYCVRRSLGIRQVTHENELNVYRNTLPPLVCRDQPQPETVRSCGGQKNYCPGQWVYSDWSPCSKNCGRGIQKRKARCITKPSNNNVPHYKPLLAIQPLLLDACNATRAPDEIRTCRVNYGCVSHRQSLPTTSWICQDDEKIFCASKNLKVRCKNAAFRKRCCHSCKSGK</sequence>
<dbReference type="SUPFAM" id="SSF82895">
    <property type="entry name" value="TSP-1 type 1 repeat"/>
    <property type="match status" value="3"/>
</dbReference>
<evidence type="ECO:0000259" key="5">
    <source>
        <dbReference type="Pfam" id="PF19236"/>
    </source>
</evidence>
<dbReference type="Gene3D" id="2.20.100.10">
    <property type="entry name" value="Thrombospondin type-1 (TSP1) repeat"/>
    <property type="match status" value="3"/>
</dbReference>
<evidence type="ECO:0000256" key="3">
    <source>
        <dbReference type="ARBA" id="ARBA00023157"/>
    </source>
</evidence>
<dbReference type="PANTHER" id="PTHR13723:SF304">
    <property type="entry name" value="A DISINTEGRIN AND METALLOPROTEINASE WITH THROMBOSPONDIN MOTIFS 2-LIKE PROTEIN"/>
    <property type="match status" value="1"/>
</dbReference>
<comment type="caution">
    <text evidence="6">The sequence shown here is derived from an EMBL/GenBank/DDBJ whole genome shotgun (WGS) entry which is preliminary data.</text>
</comment>
<reference evidence="6 7" key="1">
    <citation type="journal article" date="2024" name="bioRxiv">
        <title>A reference genome for Trichogramma kaykai: A tiny desert-dwelling parasitoid wasp with competing sex-ratio distorters.</title>
        <authorList>
            <person name="Culotta J."/>
            <person name="Lindsey A.R."/>
        </authorList>
    </citation>
    <scope>NUCLEOTIDE SEQUENCE [LARGE SCALE GENOMIC DNA]</scope>
    <source>
        <strain evidence="6 7">KSX58</strain>
    </source>
</reference>
<dbReference type="InterPro" id="IPR045371">
    <property type="entry name" value="ADAMTS_CR_3"/>
</dbReference>
<dbReference type="Pfam" id="PF19030">
    <property type="entry name" value="TSP1_ADAMTS"/>
    <property type="match status" value="2"/>
</dbReference>
<dbReference type="PROSITE" id="PS50092">
    <property type="entry name" value="TSP1"/>
    <property type="match status" value="3"/>
</dbReference>
<evidence type="ECO:0000313" key="7">
    <source>
        <dbReference type="Proteomes" id="UP001627154"/>
    </source>
</evidence>
<dbReference type="InterPro" id="IPR050439">
    <property type="entry name" value="ADAMTS_ADAMTS-like"/>
</dbReference>
<dbReference type="GO" id="GO:0005576">
    <property type="term" value="C:extracellular region"/>
    <property type="evidence" value="ECO:0007669"/>
    <property type="project" value="UniProtKB-SubCell"/>
</dbReference>
<dbReference type="Gene3D" id="2.60.120.830">
    <property type="match status" value="1"/>
</dbReference>
<proteinExistence type="predicted"/>
<feature type="disulfide bond" evidence="4">
    <location>
        <begin position="38"/>
        <end position="66"/>
    </location>
</feature>
<evidence type="ECO:0000256" key="1">
    <source>
        <dbReference type="ARBA" id="ARBA00004613"/>
    </source>
</evidence>
<feature type="disulfide bond" evidence="4">
    <location>
        <begin position="53"/>
        <end position="57"/>
    </location>
</feature>
<dbReference type="Pfam" id="PF00090">
    <property type="entry name" value="TSP_1"/>
    <property type="match status" value="1"/>
</dbReference>
<name>A0ABD2X937_9HYME</name>
<dbReference type="PANTHER" id="PTHR13723">
    <property type="entry name" value="ADAMTS A DISINTEGRIN AND METALLOPROTEASE WITH THROMBOSPONDIN MOTIFS PROTEASE"/>
    <property type="match status" value="1"/>
</dbReference>
<feature type="domain" description="ADAMTS/ADAMTS-like cysteine-rich" evidence="5">
    <location>
        <begin position="108"/>
        <end position="189"/>
    </location>
</feature>
<protein>
    <recommendedName>
        <fullName evidence="5">ADAMTS/ADAMTS-like cysteine-rich domain-containing protein</fullName>
    </recommendedName>
</protein>
<dbReference type="SMART" id="SM00209">
    <property type="entry name" value="TSP1"/>
    <property type="match status" value="3"/>
</dbReference>
<dbReference type="Proteomes" id="UP001627154">
    <property type="component" value="Unassembled WGS sequence"/>
</dbReference>
<dbReference type="InterPro" id="IPR013273">
    <property type="entry name" value="ADAMTS/ADAMTS-like"/>
</dbReference>
<dbReference type="EMBL" id="JBJJXI010000045">
    <property type="protein sequence ID" value="KAL3401640.1"/>
    <property type="molecule type" value="Genomic_DNA"/>
</dbReference>
<evidence type="ECO:0000256" key="4">
    <source>
        <dbReference type="PIRSR" id="PIRSR613273-3"/>
    </source>
</evidence>
<keyword evidence="7" id="KW-1185">Reference proteome</keyword>
<dbReference type="AlphaFoldDB" id="A0ABD2X937"/>
<dbReference type="PRINTS" id="PR01857">
    <property type="entry name" value="ADAMTSFAMILY"/>
</dbReference>
<keyword evidence="2" id="KW-0964">Secreted</keyword>
<evidence type="ECO:0000256" key="2">
    <source>
        <dbReference type="ARBA" id="ARBA00022525"/>
    </source>
</evidence>
<keyword evidence="3 4" id="KW-1015">Disulfide bond</keyword>
<comment type="subcellular location">
    <subcellularLocation>
        <location evidence="1">Secreted</location>
    </subcellularLocation>
</comment>
<evidence type="ECO:0000313" key="6">
    <source>
        <dbReference type="EMBL" id="KAL3401640.1"/>
    </source>
</evidence>
<accession>A0ABD2X937</accession>
<dbReference type="Pfam" id="PF19236">
    <property type="entry name" value="ADAMTS_CR_3"/>
    <property type="match status" value="1"/>
</dbReference>
<gene>
    <name evidence="6" type="ORF">TKK_005440</name>
</gene>
<dbReference type="InterPro" id="IPR000884">
    <property type="entry name" value="TSP1_rpt"/>
</dbReference>